<accession>A0ABN1WF00</accession>
<feature type="compositionally biased region" description="Basic and acidic residues" evidence="1">
    <location>
        <begin position="1"/>
        <end position="27"/>
    </location>
</feature>
<keyword evidence="3" id="KW-1185">Reference proteome</keyword>
<reference evidence="2 3" key="1">
    <citation type="journal article" date="2019" name="Int. J. Syst. Evol. Microbiol.">
        <title>The Global Catalogue of Microorganisms (GCM) 10K type strain sequencing project: providing services to taxonomists for standard genome sequencing and annotation.</title>
        <authorList>
            <consortium name="The Broad Institute Genomics Platform"/>
            <consortium name="The Broad Institute Genome Sequencing Center for Infectious Disease"/>
            <person name="Wu L."/>
            <person name="Ma J."/>
        </authorList>
    </citation>
    <scope>NUCLEOTIDE SEQUENCE [LARGE SCALE GENOMIC DNA]</scope>
    <source>
        <strain evidence="2 3">JCM 13023</strain>
    </source>
</reference>
<evidence type="ECO:0000313" key="2">
    <source>
        <dbReference type="EMBL" id="GAA1247706.1"/>
    </source>
</evidence>
<sequence length="82" mass="8988">MRTGHSIEPDEQAATDRPRTRSTDPERPTPGQFNLHISLHTDPETHSGNMPATAEAGPMCASPDDTGFSMHFAEMAYEENFG</sequence>
<evidence type="ECO:0000256" key="1">
    <source>
        <dbReference type="SAM" id="MobiDB-lite"/>
    </source>
</evidence>
<dbReference type="Proteomes" id="UP001500653">
    <property type="component" value="Unassembled WGS sequence"/>
</dbReference>
<organism evidence="2 3">
    <name type="scientific">Prauserella halophila</name>
    <dbReference type="NCBI Taxonomy" id="185641"/>
    <lineage>
        <taxon>Bacteria</taxon>
        <taxon>Bacillati</taxon>
        <taxon>Actinomycetota</taxon>
        <taxon>Actinomycetes</taxon>
        <taxon>Pseudonocardiales</taxon>
        <taxon>Pseudonocardiaceae</taxon>
        <taxon>Prauserella</taxon>
    </lineage>
</organism>
<protein>
    <submittedName>
        <fullName evidence="2">Uncharacterized protein</fullName>
    </submittedName>
</protein>
<feature type="region of interest" description="Disordered" evidence="1">
    <location>
        <begin position="1"/>
        <end position="62"/>
    </location>
</feature>
<evidence type="ECO:0000313" key="3">
    <source>
        <dbReference type="Proteomes" id="UP001500653"/>
    </source>
</evidence>
<name>A0ABN1WF00_9PSEU</name>
<gene>
    <name evidence="2" type="ORF">GCM10009676_37390</name>
</gene>
<dbReference type="EMBL" id="BAAALN010000016">
    <property type="protein sequence ID" value="GAA1247706.1"/>
    <property type="molecule type" value="Genomic_DNA"/>
</dbReference>
<proteinExistence type="predicted"/>
<comment type="caution">
    <text evidence="2">The sequence shown here is derived from an EMBL/GenBank/DDBJ whole genome shotgun (WGS) entry which is preliminary data.</text>
</comment>